<sequence length="318" mass="36338">MPYPPPPQFDRVPVKVTPRKSRETTIDDPYYPPYEQIKGSQSPARHSWHELRPSQLGDVSLVQTQPNRAVKETVIDFPSPSIEQFGVFQRQFITQASHPYYSPRSRSADRIDAIAQQQGVGGWSYSNNVAGKQQSDFISNSRRYDEVPSEDYEAASRRDQLASGTRQDRMQQGVVTVTERGGMQTQTAQPAYAQIHKGGERTAMMTSTEGTAREQTEMMSCKKRIHDTRTDESEQISDYDVEYGVGETRPLREGKDTRITTKKKTTTTTRGDFRMRNRTSYFGSEYPRWKIKFFFCTCVPLTIALILLAVCIYALMRI</sequence>
<keyword evidence="2" id="KW-1133">Transmembrane helix</keyword>
<evidence type="ECO:0000313" key="4">
    <source>
        <dbReference type="Proteomes" id="UP000053660"/>
    </source>
</evidence>
<dbReference type="EMBL" id="KN549754">
    <property type="protein sequence ID" value="KHJ96138.1"/>
    <property type="molecule type" value="Genomic_DNA"/>
</dbReference>
<organism evidence="3 4">
    <name type="scientific">Oesophagostomum dentatum</name>
    <name type="common">Nodular worm</name>
    <dbReference type="NCBI Taxonomy" id="61180"/>
    <lineage>
        <taxon>Eukaryota</taxon>
        <taxon>Metazoa</taxon>
        <taxon>Ecdysozoa</taxon>
        <taxon>Nematoda</taxon>
        <taxon>Chromadorea</taxon>
        <taxon>Rhabditida</taxon>
        <taxon>Rhabditina</taxon>
        <taxon>Rhabditomorpha</taxon>
        <taxon>Strongyloidea</taxon>
        <taxon>Strongylidae</taxon>
        <taxon>Oesophagostomum</taxon>
    </lineage>
</organism>
<accession>A0A0B1TF56</accession>
<keyword evidence="2" id="KW-0812">Transmembrane</keyword>
<gene>
    <name evidence="3" type="ORF">OESDEN_03908</name>
</gene>
<evidence type="ECO:0000256" key="1">
    <source>
        <dbReference type="SAM" id="MobiDB-lite"/>
    </source>
</evidence>
<name>A0A0B1TF56_OESDE</name>
<keyword evidence="2" id="KW-0472">Membrane</keyword>
<evidence type="ECO:0000256" key="2">
    <source>
        <dbReference type="SAM" id="Phobius"/>
    </source>
</evidence>
<dbReference type="OrthoDB" id="5877629at2759"/>
<dbReference type="Proteomes" id="UP000053660">
    <property type="component" value="Unassembled WGS sequence"/>
</dbReference>
<evidence type="ECO:0000313" key="3">
    <source>
        <dbReference type="EMBL" id="KHJ96138.1"/>
    </source>
</evidence>
<feature type="transmembrane region" description="Helical" evidence="2">
    <location>
        <begin position="293"/>
        <end position="316"/>
    </location>
</feature>
<proteinExistence type="predicted"/>
<reference evidence="3 4" key="1">
    <citation type="submission" date="2014-03" db="EMBL/GenBank/DDBJ databases">
        <title>Draft genome of the hookworm Oesophagostomum dentatum.</title>
        <authorList>
            <person name="Mitreva M."/>
        </authorList>
    </citation>
    <scope>NUCLEOTIDE SEQUENCE [LARGE SCALE GENOMIC DNA]</scope>
    <source>
        <strain evidence="3 4">OD-Hann</strain>
    </source>
</reference>
<keyword evidence="4" id="KW-1185">Reference proteome</keyword>
<dbReference type="AlphaFoldDB" id="A0A0B1TF56"/>
<protein>
    <submittedName>
        <fullName evidence="3">Uncharacterized protein</fullName>
    </submittedName>
</protein>
<feature type="region of interest" description="Disordered" evidence="1">
    <location>
        <begin position="1"/>
        <end position="47"/>
    </location>
</feature>
<feature type="region of interest" description="Disordered" evidence="1">
    <location>
        <begin position="136"/>
        <end position="171"/>
    </location>
</feature>